<name>A0A0L0FA10_9EUKA</name>
<organism evidence="2 3">
    <name type="scientific">Sphaeroforma arctica JP610</name>
    <dbReference type="NCBI Taxonomy" id="667725"/>
    <lineage>
        <taxon>Eukaryota</taxon>
        <taxon>Ichthyosporea</taxon>
        <taxon>Ichthyophonida</taxon>
        <taxon>Sphaeroforma</taxon>
    </lineage>
</organism>
<evidence type="ECO:0000313" key="3">
    <source>
        <dbReference type="Proteomes" id="UP000054560"/>
    </source>
</evidence>
<accession>A0A0L0FA10</accession>
<keyword evidence="3" id="KW-1185">Reference proteome</keyword>
<dbReference type="OrthoDB" id="1693577at2759"/>
<evidence type="ECO:0000313" key="2">
    <source>
        <dbReference type="EMBL" id="KNC73555.1"/>
    </source>
</evidence>
<dbReference type="RefSeq" id="XP_014147457.1">
    <property type="nucleotide sequence ID" value="XM_014291982.1"/>
</dbReference>
<evidence type="ECO:0000259" key="1">
    <source>
        <dbReference type="Pfam" id="PF12451"/>
    </source>
</evidence>
<feature type="domain" description="Vacuolar protein sorting protein 11 C-terminal" evidence="1">
    <location>
        <begin position="68"/>
        <end position="104"/>
    </location>
</feature>
<dbReference type="GeneID" id="25914390"/>
<dbReference type="InterPro" id="IPR024763">
    <property type="entry name" value="VPS11_C"/>
</dbReference>
<reference evidence="2 3" key="1">
    <citation type="submission" date="2011-02" db="EMBL/GenBank/DDBJ databases">
        <title>The Genome Sequence of Sphaeroforma arctica JP610.</title>
        <authorList>
            <consortium name="The Broad Institute Genome Sequencing Platform"/>
            <person name="Russ C."/>
            <person name="Cuomo C."/>
            <person name="Young S.K."/>
            <person name="Zeng Q."/>
            <person name="Gargeya S."/>
            <person name="Alvarado L."/>
            <person name="Berlin A."/>
            <person name="Chapman S.B."/>
            <person name="Chen Z."/>
            <person name="Freedman E."/>
            <person name="Gellesch M."/>
            <person name="Goldberg J."/>
            <person name="Griggs A."/>
            <person name="Gujja S."/>
            <person name="Heilman E."/>
            <person name="Heiman D."/>
            <person name="Howarth C."/>
            <person name="Mehta T."/>
            <person name="Neiman D."/>
            <person name="Pearson M."/>
            <person name="Roberts A."/>
            <person name="Saif S."/>
            <person name="Shea T."/>
            <person name="Shenoy N."/>
            <person name="Sisk P."/>
            <person name="Stolte C."/>
            <person name="Sykes S."/>
            <person name="White J."/>
            <person name="Yandava C."/>
            <person name="Burger G."/>
            <person name="Gray M.W."/>
            <person name="Holland P.W.H."/>
            <person name="King N."/>
            <person name="Lang F.B.F."/>
            <person name="Roger A.J."/>
            <person name="Ruiz-Trillo I."/>
            <person name="Haas B."/>
            <person name="Nusbaum C."/>
            <person name="Birren B."/>
        </authorList>
    </citation>
    <scope>NUCLEOTIDE SEQUENCE [LARGE SCALE GENOMIC DNA]</scope>
    <source>
        <strain evidence="2 3">JP610</strain>
    </source>
</reference>
<gene>
    <name evidence="2" type="ORF">SARC_13886</name>
</gene>
<sequence length="119" mass="13575">MPDYVIIVPINIQTYLTCTWASKGDDIANLPTYLHIYLPYTQACLGDDRVCPNCAPETRKVAEMMRMRESKDNSEKQEQFFKQLEGAKDGFAVVAEYYGKGIFDTNNPKNARRRSKASI</sequence>
<dbReference type="STRING" id="667725.A0A0L0FA10"/>
<dbReference type="AlphaFoldDB" id="A0A0L0FA10"/>
<protein>
    <recommendedName>
        <fullName evidence="1">Vacuolar protein sorting protein 11 C-terminal domain-containing protein</fullName>
    </recommendedName>
</protein>
<dbReference type="EMBL" id="KQ245465">
    <property type="protein sequence ID" value="KNC73555.1"/>
    <property type="molecule type" value="Genomic_DNA"/>
</dbReference>
<dbReference type="Proteomes" id="UP000054560">
    <property type="component" value="Unassembled WGS sequence"/>
</dbReference>
<dbReference type="eggNOG" id="KOG2114">
    <property type="taxonomic scope" value="Eukaryota"/>
</dbReference>
<proteinExistence type="predicted"/>
<dbReference type="Pfam" id="PF12451">
    <property type="entry name" value="VPS11_C"/>
    <property type="match status" value="1"/>
</dbReference>